<dbReference type="EMBL" id="CZCU02000138">
    <property type="protein sequence ID" value="VXD19237.1"/>
    <property type="molecule type" value="Genomic_DNA"/>
</dbReference>
<protein>
    <submittedName>
        <fullName evidence="1">ABC superfamily ATP binding cassette transporter, binding protein</fullName>
    </submittedName>
</protein>
<evidence type="ECO:0000313" key="2">
    <source>
        <dbReference type="Proteomes" id="UP000184550"/>
    </source>
</evidence>
<dbReference type="InterPro" id="IPR007487">
    <property type="entry name" value="ABC_transpt-TYRBP-like"/>
</dbReference>
<dbReference type="RefSeq" id="WP_156093192.1">
    <property type="nucleotide sequence ID" value="NZ_LR734871.1"/>
</dbReference>
<dbReference type="Pfam" id="PF04392">
    <property type="entry name" value="ABC_sub_bind"/>
    <property type="match status" value="1"/>
</dbReference>
<dbReference type="OrthoDB" id="9776955at2"/>
<dbReference type="CDD" id="cd06325">
    <property type="entry name" value="PBP1_ABC_unchar_transporter"/>
    <property type="match status" value="1"/>
</dbReference>
<organism evidence="1 2">
    <name type="scientific">Planktothrix serta PCC 8927</name>
    <dbReference type="NCBI Taxonomy" id="671068"/>
    <lineage>
        <taxon>Bacteria</taxon>
        <taxon>Bacillati</taxon>
        <taxon>Cyanobacteriota</taxon>
        <taxon>Cyanophyceae</taxon>
        <taxon>Oscillatoriophycideae</taxon>
        <taxon>Oscillatoriales</taxon>
        <taxon>Microcoleaceae</taxon>
        <taxon>Planktothrix</taxon>
    </lineage>
</organism>
<dbReference type="AlphaFoldDB" id="A0A7Z9BVE6"/>
<dbReference type="PANTHER" id="PTHR35271:SF1">
    <property type="entry name" value="ABC TRANSPORTER, SUBSTRATE-BINDING LIPOPROTEIN"/>
    <property type="match status" value="1"/>
</dbReference>
<dbReference type="PROSITE" id="PS51257">
    <property type="entry name" value="PROKAR_LIPOPROTEIN"/>
    <property type="match status" value="1"/>
</dbReference>
<evidence type="ECO:0000313" key="1">
    <source>
        <dbReference type="EMBL" id="VXD19237.1"/>
    </source>
</evidence>
<dbReference type="Gene3D" id="3.40.50.2300">
    <property type="match status" value="2"/>
</dbReference>
<dbReference type="PANTHER" id="PTHR35271">
    <property type="entry name" value="ABC TRANSPORTER, SUBSTRATE-BINDING LIPOPROTEIN-RELATED"/>
    <property type="match status" value="1"/>
</dbReference>
<dbReference type="InterPro" id="IPR028082">
    <property type="entry name" value="Peripla_BP_I"/>
</dbReference>
<comment type="caution">
    <text evidence="1">The sequence shown here is derived from an EMBL/GenBank/DDBJ whole genome shotgun (WGS) entry which is preliminary data.</text>
</comment>
<gene>
    <name evidence="1" type="ORF">PL8927_620058</name>
</gene>
<dbReference type="SUPFAM" id="SSF53822">
    <property type="entry name" value="Periplasmic binding protein-like I"/>
    <property type="match status" value="1"/>
</dbReference>
<name>A0A7Z9BVE6_9CYAN</name>
<accession>A0A7Z9BVE6</accession>
<dbReference type="Proteomes" id="UP000184550">
    <property type="component" value="Unassembled WGS sequence"/>
</dbReference>
<reference evidence="1" key="1">
    <citation type="submission" date="2019-10" db="EMBL/GenBank/DDBJ databases">
        <authorList>
            <consortium name="Genoscope - CEA"/>
            <person name="William W."/>
        </authorList>
    </citation>
    <scope>NUCLEOTIDE SEQUENCE [LARGE SCALE GENOMIC DNA]</scope>
    <source>
        <strain evidence="1">BBR_PRJEB10992</strain>
    </source>
</reference>
<proteinExistence type="predicted"/>
<sequence length="332" mass="35110">MIKFNVRLAFIASVLVATLFGCNSGQSSSTSNSRIPQRFVAVTQIVEHPSLDATREGIKDELAAAGLKAGDSLKWEWESAQGNPSTATQIASKFAGENPDVVVAIATPSAQASVAIVRNIPVIFTAVTDPIGAKLVNNLEKPGGLVTGVTDLSPLDKQLDLIQEITPTVKRLGVIYNAGEANSVSLIELLKTEATKRGLTVIEATANRSSDVATSARSLVGKVEAIYIPTDNTIVSALESVIQVGIDNKIPVYAGDTDSVKRGAMAGLSFNYYQVGRQTGKLVLRVLNGESPGNIPVESVEKLELFINPKSATAMGVKIPDSVLKKADKRIE</sequence>
<keyword evidence="2" id="KW-1185">Reference proteome</keyword>